<organism evidence="1 2">
    <name type="scientific">Stappia albiluteola</name>
    <dbReference type="NCBI Taxonomy" id="2758565"/>
    <lineage>
        <taxon>Bacteria</taxon>
        <taxon>Pseudomonadati</taxon>
        <taxon>Pseudomonadota</taxon>
        <taxon>Alphaproteobacteria</taxon>
        <taxon>Hyphomicrobiales</taxon>
        <taxon>Stappiaceae</taxon>
        <taxon>Stappia</taxon>
    </lineage>
</organism>
<dbReference type="Gene3D" id="1.25.40.10">
    <property type="entry name" value="Tetratricopeptide repeat domain"/>
    <property type="match status" value="1"/>
</dbReference>
<dbReference type="InterPro" id="IPR011990">
    <property type="entry name" value="TPR-like_helical_dom_sf"/>
</dbReference>
<gene>
    <name evidence="1" type="ORF">H2509_12950</name>
</gene>
<evidence type="ECO:0000313" key="2">
    <source>
        <dbReference type="Proteomes" id="UP000541109"/>
    </source>
</evidence>
<evidence type="ECO:0000313" key="1">
    <source>
        <dbReference type="EMBL" id="MBA5778033.1"/>
    </source>
</evidence>
<dbReference type="EMBL" id="JACFXV010000054">
    <property type="protein sequence ID" value="MBA5778033.1"/>
    <property type="molecule type" value="Genomic_DNA"/>
</dbReference>
<reference evidence="1 2" key="1">
    <citation type="submission" date="2020-07" db="EMBL/GenBank/DDBJ databases">
        <title>Stappia sp., F7233, whole genome shotgun sequencing project.</title>
        <authorList>
            <person name="Jiang S."/>
            <person name="Liu Z.W."/>
            <person name="Du Z.J."/>
        </authorList>
    </citation>
    <scope>NUCLEOTIDE SEQUENCE [LARGE SCALE GENOMIC DNA]</scope>
    <source>
        <strain evidence="1 2">F7233</strain>
    </source>
</reference>
<accession>A0A839AEC2</accession>
<proteinExistence type="predicted"/>
<dbReference type="RefSeq" id="WP_182166018.1">
    <property type="nucleotide sequence ID" value="NZ_JACFXV010000054.1"/>
</dbReference>
<dbReference type="Proteomes" id="UP000541109">
    <property type="component" value="Unassembled WGS sequence"/>
</dbReference>
<sequence>MARYEIGSAELAIMGEKPAGAEILLQLGLDSACGRNGVADLVAAHKWFNLAAMKGNREAARHRQEISREMNREEIAEAQRAAREWLKLH</sequence>
<protein>
    <recommendedName>
        <fullName evidence="3">Sel1 repeat family protein</fullName>
    </recommendedName>
</protein>
<name>A0A839AEC2_9HYPH</name>
<keyword evidence="2" id="KW-1185">Reference proteome</keyword>
<comment type="caution">
    <text evidence="1">The sequence shown here is derived from an EMBL/GenBank/DDBJ whole genome shotgun (WGS) entry which is preliminary data.</text>
</comment>
<dbReference type="AlphaFoldDB" id="A0A839AEC2"/>
<evidence type="ECO:0008006" key="3">
    <source>
        <dbReference type="Google" id="ProtNLM"/>
    </source>
</evidence>